<sequence length="359" mass="42156">MNDILELIDKIIKNKIQINNHSIPLFEKDNYIFNVIGHGTVNNRLFVLIESHTKSQTDVNRFVFYRSDSEVGMWRACLRRFDGVLIKGEYDYVTQTLIDIELQNYINQHYKKTDAYPELIIKCINDPDKGNNLSALIKTMHDKNRIHQDLIFDTLKQCKAGICFEQTISIKQFVEELDKGSILDKELRSYINTNIDKNDVLNNIQTIYNAISMFMENHFILDPQKPIFIGTNTISYNTATFNMKYYKTKIINKDTKQEYILIYAIYVYNKIHTPALNGTYYTIINIIPIDDIITKFGMHSKFVTAGVYIYKILEYEEQCKLKDDVRQIKMWSGKEIKCYMFIGDTMTNVWPLNKIKSIL</sequence>
<evidence type="ECO:0000313" key="1">
    <source>
        <dbReference type="EMBL" id="ARF12311.1"/>
    </source>
</evidence>
<dbReference type="EMBL" id="KY684111">
    <property type="protein sequence ID" value="ARF12311.1"/>
    <property type="molecule type" value="Genomic_DNA"/>
</dbReference>
<gene>
    <name evidence="1" type="ORF">Klosneuvirus_4_126</name>
</gene>
<protein>
    <submittedName>
        <fullName evidence="1">Uncharacterized protein</fullName>
    </submittedName>
</protein>
<name>A0A1V0SKW6_9VIRU</name>
<reference evidence="1" key="1">
    <citation type="journal article" date="2017" name="Science">
        <title>Giant viruses with an expanded complement of translation system components.</title>
        <authorList>
            <person name="Schulz F."/>
            <person name="Yutin N."/>
            <person name="Ivanova N.N."/>
            <person name="Ortega D.R."/>
            <person name="Lee T.K."/>
            <person name="Vierheilig J."/>
            <person name="Daims H."/>
            <person name="Horn M."/>
            <person name="Wagner M."/>
            <person name="Jensen G.J."/>
            <person name="Kyrpides N.C."/>
            <person name="Koonin E.V."/>
            <person name="Woyke T."/>
        </authorList>
    </citation>
    <scope>NUCLEOTIDE SEQUENCE</scope>
    <source>
        <strain evidence="1">KNV1</strain>
    </source>
</reference>
<accession>A0A1V0SKW6</accession>
<organism evidence="1">
    <name type="scientific">Klosneuvirus KNV1</name>
    <dbReference type="NCBI Taxonomy" id="1977640"/>
    <lineage>
        <taxon>Viruses</taxon>
        <taxon>Varidnaviria</taxon>
        <taxon>Bamfordvirae</taxon>
        <taxon>Nucleocytoviricota</taxon>
        <taxon>Megaviricetes</taxon>
        <taxon>Imitervirales</taxon>
        <taxon>Mimiviridae</taxon>
        <taxon>Klosneuvirinae</taxon>
        <taxon>Klosneuvirus</taxon>
    </lineage>
</organism>
<proteinExistence type="predicted"/>